<organism evidence="1 2">
    <name type="scientific">Cognaticolwellia beringensis</name>
    <dbReference type="NCBI Taxonomy" id="1967665"/>
    <lineage>
        <taxon>Bacteria</taxon>
        <taxon>Pseudomonadati</taxon>
        <taxon>Pseudomonadota</taxon>
        <taxon>Gammaproteobacteria</taxon>
        <taxon>Alteromonadales</taxon>
        <taxon>Colwelliaceae</taxon>
        <taxon>Cognaticolwellia</taxon>
    </lineage>
</organism>
<gene>
    <name evidence="1" type="ORF">B5D82_04025</name>
</gene>
<proteinExistence type="predicted"/>
<dbReference type="OrthoDB" id="7150782at2"/>
<dbReference type="AlphaFoldDB" id="A0A222G5Z4"/>
<dbReference type="EMBL" id="CP020465">
    <property type="protein sequence ID" value="ASP47013.1"/>
    <property type="molecule type" value="Genomic_DNA"/>
</dbReference>
<dbReference type="RefSeq" id="WP_081149429.1">
    <property type="nucleotide sequence ID" value="NZ_CP020465.1"/>
</dbReference>
<dbReference type="Proteomes" id="UP000202259">
    <property type="component" value="Chromosome"/>
</dbReference>
<evidence type="ECO:0000313" key="2">
    <source>
        <dbReference type="Proteomes" id="UP000202259"/>
    </source>
</evidence>
<accession>A0A222G5Z4</accession>
<evidence type="ECO:0000313" key="1">
    <source>
        <dbReference type="EMBL" id="ASP47013.1"/>
    </source>
</evidence>
<reference evidence="1 2" key="1">
    <citation type="submission" date="2017-08" db="EMBL/GenBank/DDBJ databases">
        <title>Complete genome of Colwellia sp. NB097-1, a psychrophile bacterium ioslated from Bering Sea.</title>
        <authorList>
            <person name="Chen X."/>
        </authorList>
    </citation>
    <scope>NUCLEOTIDE SEQUENCE [LARGE SCALE GENOMIC DNA]</scope>
    <source>
        <strain evidence="1 2">NB097-1</strain>
    </source>
</reference>
<name>A0A222G5Z4_9GAMM</name>
<dbReference type="KEGG" id="cber:B5D82_04025"/>
<keyword evidence="2" id="KW-1185">Reference proteome</keyword>
<sequence length="135" mass="15579">MLINDKKINIKSLNDVFIEHQAYHRMKLVCCPTALNCYQYLRKTNSVREGNVSTFPQSYHEYEIHVSGEALNCFESHPISIYVSFKQDWQAWKKYGSTIQNVINSQSAIFVSSDVYNVLDGEINFYNPSIIVSTV</sequence>
<protein>
    <submittedName>
        <fullName evidence="1">Uncharacterized protein</fullName>
    </submittedName>
</protein>